<keyword evidence="3" id="KW-1185">Reference proteome</keyword>
<dbReference type="Proteomes" id="UP000780801">
    <property type="component" value="Unassembled WGS sequence"/>
</dbReference>
<evidence type="ECO:0000256" key="1">
    <source>
        <dbReference type="SAM" id="MobiDB-lite"/>
    </source>
</evidence>
<evidence type="ECO:0000313" key="3">
    <source>
        <dbReference type="Proteomes" id="UP000780801"/>
    </source>
</evidence>
<dbReference type="OrthoDB" id="2505887at2759"/>
<dbReference type="EMBL" id="JAABOA010001269">
    <property type="protein sequence ID" value="KAF9581907.1"/>
    <property type="molecule type" value="Genomic_DNA"/>
</dbReference>
<feature type="region of interest" description="Disordered" evidence="1">
    <location>
        <begin position="87"/>
        <end position="122"/>
    </location>
</feature>
<dbReference type="AlphaFoldDB" id="A0A9P6KEM5"/>
<name>A0A9P6KEM5_9FUNG</name>
<organism evidence="2 3">
    <name type="scientific">Lunasporangiospora selenospora</name>
    <dbReference type="NCBI Taxonomy" id="979761"/>
    <lineage>
        <taxon>Eukaryota</taxon>
        <taxon>Fungi</taxon>
        <taxon>Fungi incertae sedis</taxon>
        <taxon>Mucoromycota</taxon>
        <taxon>Mortierellomycotina</taxon>
        <taxon>Mortierellomycetes</taxon>
        <taxon>Mortierellales</taxon>
        <taxon>Mortierellaceae</taxon>
        <taxon>Lunasporangiospora</taxon>
    </lineage>
</organism>
<gene>
    <name evidence="2" type="ORF">BGW38_000905</name>
</gene>
<accession>A0A9P6KEM5</accession>
<proteinExistence type="predicted"/>
<sequence length="192" mass="21800">MDGELALPEFTEAYWDDELETKVREIYPTLYDIIVGQSDEAERLKAFIQGGKARRTLAQRVGSGNFNRTQFTQISMMLQSEFLPDLNTTKNLPLPSRAKSSKGKKSRDVGQPMKQPGDITKDFSNQKRLHFVTDVLLPETVIRLTMKAHSITHSEADSRILEGVRDQRTDTWWVDDILAARDSFLDGQAHSS</sequence>
<comment type="caution">
    <text evidence="2">The sequence shown here is derived from an EMBL/GenBank/DDBJ whole genome shotgun (WGS) entry which is preliminary data.</text>
</comment>
<evidence type="ECO:0000313" key="2">
    <source>
        <dbReference type="EMBL" id="KAF9581907.1"/>
    </source>
</evidence>
<protein>
    <submittedName>
        <fullName evidence="2">Uncharacterized protein</fullName>
    </submittedName>
</protein>
<reference evidence="2" key="1">
    <citation type="journal article" date="2020" name="Fungal Divers.">
        <title>Resolving the Mortierellaceae phylogeny through synthesis of multi-gene phylogenetics and phylogenomics.</title>
        <authorList>
            <person name="Vandepol N."/>
            <person name="Liber J."/>
            <person name="Desiro A."/>
            <person name="Na H."/>
            <person name="Kennedy M."/>
            <person name="Barry K."/>
            <person name="Grigoriev I.V."/>
            <person name="Miller A.N."/>
            <person name="O'Donnell K."/>
            <person name="Stajich J.E."/>
            <person name="Bonito G."/>
        </authorList>
    </citation>
    <scope>NUCLEOTIDE SEQUENCE</scope>
    <source>
        <strain evidence="2">KOD1015</strain>
    </source>
</reference>